<gene>
    <name evidence="10" type="ORF">GCM10009126_25950</name>
</gene>
<protein>
    <submittedName>
        <fullName evidence="10">Rhomboid family intramembrane serine protease</fullName>
    </submittedName>
</protein>
<feature type="transmembrane region" description="Helical" evidence="8">
    <location>
        <begin position="144"/>
        <end position="163"/>
    </location>
</feature>
<organism evidence="10 11">
    <name type="scientific">Rhodanobacter caeni</name>
    <dbReference type="NCBI Taxonomy" id="657654"/>
    <lineage>
        <taxon>Bacteria</taxon>
        <taxon>Pseudomonadati</taxon>
        <taxon>Pseudomonadota</taxon>
        <taxon>Gammaproteobacteria</taxon>
        <taxon>Lysobacterales</taxon>
        <taxon>Rhodanobacteraceae</taxon>
        <taxon>Rhodanobacter</taxon>
    </lineage>
</organism>
<dbReference type="InterPro" id="IPR022764">
    <property type="entry name" value="Peptidase_S54_rhomboid_dom"/>
</dbReference>
<evidence type="ECO:0000256" key="8">
    <source>
        <dbReference type="SAM" id="Phobius"/>
    </source>
</evidence>
<keyword evidence="10" id="KW-0645">Protease</keyword>
<keyword evidence="4 8" id="KW-0812">Transmembrane</keyword>
<keyword evidence="2" id="KW-1003">Cell membrane</keyword>
<evidence type="ECO:0000256" key="3">
    <source>
        <dbReference type="ARBA" id="ARBA00022519"/>
    </source>
</evidence>
<dbReference type="GO" id="GO:0006508">
    <property type="term" value="P:proteolysis"/>
    <property type="evidence" value="ECO:0007669"/>
    <property type="project" value="UniProtKB-KW"/>
</dbReference>
<dbReference type="EMBL" id="BAAAFO010000004">
    <property type="protein sequence ID" value="GAA0259431.1"/>
    <property type="molecule type" value="Genomic_DNA"/>
</dbReference>
<proteinExistence type="predicted"/>
<feature type="region of interest" description="Disordered" evidence="7">
    <location>
        <begin position="1"/>
        <end position="23"/>
    </location>
</feature>
<keyword evidence="10" id="KW-0378">Hydrolase</keyword>
<evidence type="ECO:0000256" key="1">
    <source>
        <dbReference type="ARBA" id="ARBA00004141"/>
    </source>
</evidence>
<evidence type="ECO:0000256" key="7">
    <source>
        <dbReference type="SAM" id="MobiDB-lite"/>
    </source>
</evidence>
<reference evidence="11" key="1">
    <citation type="journal article" date="2019" name="Int. J. Syst. Evol. Microbiol.">
        <title>The Global Catalogue of Microorganisms (GCM) 10K type strain sequencing project: providing services to taxonomists for standard genome sequencing and annotation.</title>
        <authorList>
            <consortium name="The Broad Institute Genomics Platform"/>
            <consortium name="The Broad Institute Genome Sequencing Center for Infectious Disease"/>
            <person name="Wu L."/>
            <person name="Ma J."/>
        </authorList>
    </citation>
    <scope>NUCLEOTIDE SEQUENCE [LARGE SCALE GENOMIC DNA]</scope>
    <source>
        <strain evidence="11">JCM 16242</strain>
    </source>
</reference>
<comment type="caution">
    <text evidence="10">The sequence shown here is derived from an EMBL/GenBank/DDBJ whole genome shotgun (WGS) entry which is preliminary data.</text>
</comment>
<dbReference type="Proteomes" id="UP001500657">
    <property type="component" value="Unassembled WGS sequence"/>
</dbReference>
<dbReference type="InterPro" id="IPR035952">
    <property type="entry name" value="Rhomboid-like_sf"/>
</dbReference>
<feature type="transmembrane region" description="Helical" evidence="8">
    <location>
        <begin position="79"/>
        <end position="102"/>
    </location>
</feature>
<dbReference type="PANTHER" id="PTHR43066:SF26">
    <property type="entry name" value="RHOMBOID PROTEASE GLPG"/>
    <property type="match status" value="1"/>
</dbReference>
<evidence type="ECO:0000256" key="2">
    <source>
        <dbReference type="ARBA" id="ARBA00022475"/>
    </source>
</evidence>
<dbReference type="SUPFAM" id="SSF144091">
    <property type="entry name" value="Rhomboid-like"/>
    <property type="match status" value="1"/>
</dbReference>
<keyword evidence="6 8" id="KW-0472">Membrane</keyword>
<comment type="subcellular location">
    <subcellularLocation>
        <location evidence="1">Membrane</location>
        <topology evidence="1">Multi-pass membrane protein</topology>
    </subcellularLocation>
</comment>
<feature type="transmembrane region" description="Helical" evidence="8">
    <location>
        <begin position="35"/>
        <end position="54"/>
    </location>
</feature>
<evidence type="ECO:0000256" key="5">
    <source>
        <dbReference type="ARBA" id="ARBA00022989"/>
    </source>
</evidence>
<dbReference type="PANTHER" id="PTHR43066">
    <property type="entry name" value="RHOMBOID-RELATED PROTEIN"/>
    <property type="match status" value="1"/>
</dbReference>
<evidence type="ECO:0000256" key="6">
    <source>
        <dbReference type="ARBA" id="ARBA00023136"/>
    </source>
</evidence>
<sequence length="236" mass="26647">MRDSDAARSHPARPQSTSGAALAKMPKPVSRLEPFMPITLIIIAITCVVSYLAFKNVRLMNDLILWPPAIARQREYYRLVTYGLVHADFGHLLFNMFTLFFFGRVMEGFFAQRLGSFGFVLFYIGGLVFSILPTYLKHRADPNYRSLGASGAVSAVLFAFILLAPWQRILVLVVPMPAIVYAVLYTAYSIYMDRRGQDNVNHSAHLWGAAYGVIFTLLMDGRVLPYFLNQLLHPSF</sequence>
<keyword evidence="11" id="KW-1185">Reference proteome</keyword>
<feature type="transmembrane region" description="Helical" evidence="8">
    <location>
        <begin position="204"/>
        <end position="228"/>
    </location>
</feature>
<name>A0ABP3EFA3_9GAMM</name>
<evidence type="ECO:0000313" key="11">
    <source>
        <dbReference type="Proteomes" id="UP001500657"/>
    </source>
</evidence>
<dbReference type="GO" id="GO:0008233">
    <property type="term" value="F:peptidase activity"/>
    <property type="evidence" value="ECO:0007669"/>
    <property type="project" value="UniProtKB-KW"/>
</dbReference>
<dbReference type="Pfam" id="PF01694">
    <property type="entry name" value="Rhomboid"/>
    <property type="match status" value="1"/>
</dbReference>
<keyword evidence="3" id="KW-0997">Cell inner membrane</keyword>
<keyword evidence="5 8" id="KW-1133">Transmembrane helix</keyword>
<dbReference type="Gene3D" id="1.20.1540.10">
    <property type="entry name" value="Rhomboid-like"/>
    <property type="match status" value="1"/>
</dbReference>
<evidence type="ECO:0000259" key="9">
    <source>
        <dbReference type="Pfam" id="PF01694"/>
    </source>
</evidence>
<evidence type="ECO:0000256" key="4">
    <source>
        <dbReference type="ARBA" id="ARBA00022692"/>
    </source>
</evidence>
<feature type="transmembrane region" description="Helical" evidence="8">
    <location>
        <begin position="169"/>
        <end position="192"/>
    </location>
</feature>
<feature type="transmembrane region" description="Helical" evidence="8">
    <location>
        <begin position="114"/>
        <end position="132"/>
    </location>
</feature>
<accession>A0ABP3EFA3</accession>
<feature type="domain" description="Peptidase S54 rhomboid" evidence="9">
    <location>
        <begin position="74"/>
        <end position="219"/>
    </location>
</feature>
<evidence type="ECO:0000313" key="10">
    <source>
        <dbReference type="EMBL" id="GAA0259431.1"/>
    </source>
</evidence>